<organism evidence="10 11">
    <name type="scientific">Brassica cretica</name>
    <name type="common">Mustard</name>
    <dbReference type="NCBI Taxonomy" id="69181"/>
    <lineage>
        <taxon>Eukaryota</taxon>
        <taxon>Viridiplantae</taxon>
        <taxon>Streptophyta</taxon>
        <taxon>Embryophyta</taxon>
        <taxon>Tracheophyta</taxon>
        <taxon>Spermatophyta</taxon>
        <taxon>Magnoliopsida</taxon>
        <taxon>eudicotyledons</taxon>
        <taxon>Gunneridae</taxon>
        <taxon>Pentapetalae</taxon>
        <taxon>rosids</taxon>
        <taxon>malvids</taxon>
        <taxon>Brassicales</taxon>
        <taxon>Brassicaceae</taxon>
        <taxon>Brassiceae</taxon>
        <taxon>Brassica</taxon>
    </lineage>
</organism>
<keyword evidence="4 8" id="KW-1003">Cell membrane</keyword>
<keyword evidence="7 8" id="KW-0472">Membrane</keyword>
<evidence type="ECO:0000256" key="7">
    <source>
        <dbReference type="ARBA" id="ARBA00023136"/>
    </source>
</evidence>
<evidence type="ECO:0000256" key="3">
    <source>
        <dbReference type="ARBA" id="ARBA00011489"/>
    </source>
</evidence>
<keyword evidence="6 8" id="KW-1133">Transmembrane helix</keyword>
<evidence type="ECO:0000256" key="8">
    <source>
        <dbReference type="RuleBase" id="RU361233"/>
    </source>
</evidence>
<gene>
    <name evidence="10" type="ORF">DY000_02030371</name>
</gene>
<evidence type="ECO:0000313" key="11">
    <source>
        <dbReference type="Proteomes" id="UP000266723"/>
    </source>
</evidence>
<accession>A0ABQ7DKD2</accession>
<evidence type="ECO:0000259" key="9">
    <source>
        <dbReference type="Pfam" id="PF04535"/>
    </source>
</evidence>
<sequence length="81" mass="8811">MVKRSLQNRRLVSLFAVGDGVTSTMTFAAAGITVLIDNDLNSCSANHCVQFETSTALAFISWFAALPSFLFNFWSLASSSR</sequence>
<dbReference type="Proteomes" id="UP000266723">
    <property type="component" value="Unassembled WGS sequence"/>
</dbReference>
<feature type="domain" description="Casparian strip membrane protein" evidence="9">
    <location>
        <begin position="2"/>
        <end position="64"/>
    </location>
</feature>
<dbReference type="InterPro" id="IPR006702">
    <property type="entry name" value="CASP_dom"/>
</dbReference>
<reference evidence="10 11" key="1">
    <citation type="journal article" date="2020" name="BMC Genomics">
        <title>Intraspecific diversification of the crop wild relative Brassica cretica Lam. using demographic model selection.</title>
        <authorList>
            <person name="Kioukis A."/>
            <person name="Michalopoulou V.A."/>
            <person name="Briers L."/>
            <person name="Pirintsos S."/>
            <person name="Studholme D.J."/>
            <person name="Pavlidis P."/>
            <person name="Sarris P.F."/>
        </authorList>
    </citation>
    <scope>NUCLEOTIDE SEQUENCE [LARGE SCALE GENOMIC DNA]</scope>
    <source>
        <strain evidence="11">cv. PFS-1207/04</strain>
    </source>
</reference>
<comment type="similarity">
    <text evidence="2 8">Belongs to the Casparian strip membrane proteins (CASP) family.</text>
</comment>
<evidence type="ECO:0000256" key="4">
    <source>
        <dbReference type="ARBA" id="ARBA00022475"/>
    </source>
</evidence>
<keyword evidence="11" id="KW-1185">Reference proteome</keyword>
<name>A0ABQ7DKD2_BRACR</name>
<keyword evidence="5 8" id="KW-0812">Transmembrane</keyword>
<evidence type="ECO:0000256" key="5">
    <source>
        <dbReference type="ARBA" id="ARBA00022692"/>
    </source>
</evidence>
<evidence type="ECO:0000256" key="6">
    <source>
        <dbReference type="ARBA" id="ARBA00022989"/>
    </source>
</evidence>
<feature type="transmembrane region" description="Helical" evidence="8">
    <location>
        <begin position="12"/>
        <end position="36"/>
    </location>
</feature>
<dbReference type="PANTHER" id="PTHR32021:SF40">
    <property type="entry name" value="CASP-LIKE PROTEIN"/>
    <property type="match status" value="1"/>
</dbReference>
<evidence type="ECO:0000256" key="2">
    <source>
        <dbReference type="ARBA" id="ARBA00007651"/>
    </source>
</evidence>
<evidence type="ECO:0000256" key="1">
    <source>
        <dbReference type="ARBA" id="ARBA00004651"/>
    </source>
</evidence>
<dbReference type="PANTHER" id="PTHR32021">
    <property type="entry name" value="CASP-LIKE PROTEIN 5B3"/>
    <property type="match status" value="1"/>
</dbReference>
<comment type="caution">
    <text evidence="10">The sequence shown here is derived from an EMBL/GenBank/DDBJ whole genome shotgun (WGS) entry which is preliminary data.</text>
</comment>
<feature type="transmembrane region" description="Helical" evidence="8">
    <location>
        <begin position="56"/>
        <end position="77"/>
    </location>
</feature>
<proteinExistence type="inferred from homology"/>
<dbReference type="EMBL" id="QGKV02000649">
    <property type="protein sequence ID" value="KAF3578052.1"/>
    <property type="molecule type" value="Genomic_DNA"/>
</dbReference>
<comment type="subcellular location">
    <subcellularLocation>
        <location evidence="1 8">Cell membrane</location>
        <topology evidence="1 8">Multi-pass membrane protein</topology>
    </subcellularLocation>
</comment>
<comment type="subunit">
    <text evidence="3 8">Homodimer and heterodimers.</text>
</comment>
<dbReference type="InterPro" id="IPR045009">
    <property type="entry name" value="CASPL-5"/>
</dbReference>
<dbReference type="Pfam" id="PF04535">
    <property type="entry name" value="CASP_dom"/>
    <property type="match status" value="1"/>
</dbReference>
<evidence type="ECO:0000313" key="10">
    <source>
        <dbReference type="EMBL" id="KAF3578052.1"/>
    </source>
</evidence>
<comment type="caution">
    <text evidence="8">Lacks conserved residue(s) required for the propagation of feature annotation.</text>
</comment>
<protein>
    <recommendedName>
        <fullName evidence="8">CASP-like protein</fullName>
    </recommendedName>
</protein>